<dbReference type="GeneID" id="5739822"/>
<gene>
    <name evidence="2" type="ORF">HAN_2g275</name>
</gene>
<name>A9BKU2_HEMAN</name>
<sequence length="289" mass="34726">MIFIEKTKKNNLFQILSESKKHKISLFFFFETEINQKKLKNSISISFPGYPKKNQQKVFASFSIPKSFSKKTDFFGKTIENSSMVKLSVSSKKYLYEKQKTFLDFHFGNFRFNKSFLFSKYYKFKKIKFFSLREKCSNPYCLYEYHDFAEKNFENFIGKRKKFSNDKEKNFFILLENLLIKIFKESKRLISGVIENLKNQKMLTFPSFLLLYSLINPMLFSHFVFIWNYISFIFAKALILFVLKNKIFSKENESLKTKKKNRQSIYLKKFFEMVIFFNGAIRSFNMLAV</sequence>
<accession>A9BKU2</accession>
<keyword evidence="2" id="KW-0542">Nucleomorph</keyword>
<geneLocation type="nucleomorph" evidence="2"/>
<dbReference type="AlphaFoldDB" id="A9BKU2"/>
<dbReference type="Proteomes" id="UP000243127">
    <property type="component" value="Nucleomorph 2"/>
</dbReference>
<dbReference type="EMBL" id="CP000882">
    <property type="protein sequence ID" value="ABW98097.1"/>
    <property type="molecule type" value="Genomic_DNA"/>
</dbReference>
<dbReference type="RefSeq" id="XP_001712422.1">
    <property type="nucleotide sequence ID" value="XM_001712370.1"/>
</dbReference>
<organism evidence="2 3">
    <name type="scientific">Hemiselmis andersenii</name>
    <name type="common">Cryptophyte alga</name>
    <dbReference type="NCBI Taxonomy" id="464988"/>
    <lineage>
        <taxon>Eukaryota</taxon>
        <taxon>Cryptophyceae</taxon>
        <taxon>Cryptomonadales</taxon>
        <taxon>Hemiselmidaceae</taxon>
        <taxon>Hemiselmis</taxon>
    </lineage>
</organism>
<keyword evidence="1" id="KW-1133">Transmembrane helix</keyword>
<proteinExistence type="predicted"/>
<evidence type="ECO:0000256" key="1">
    <source>
        <dbReference type="SAM" id="Phobius"/>
    </source>
</evidence>
<feature type="transmembrane region" description="Helical" evidence="1">
    <location>
        <begin position="226"/>
        <end position="244"/>
    </location>
</feature>
<keyword evidence="1" id="KW-0472">Membrane</keyword>
<evidence type="ECO:0000313" key="3">
    <source>
        <dbReference type="Proteomes" id="UP000243127"/>
    </source>
</evidence>
<keyword evidence="1" id="KW-0812">Transmembrane</keyword>
<protein>
    <submittedName>
        <fullName evidence="2">Uncharacterized protein</fullName>
    </submittedName>
</protein>
<reference evidence="2 3" key="1">
    <citation type="journal article" date="2007" name="Proc. Natl. Acad. Sci. U.S.A.">
        <title>Nucleomorph genome of Hemiselmis andersenii reveals complete intron loss and compaction as a driver of protein structure and function.</title>
        <authorList>
            <person name="Lane C.E."/>
            <person name="van den Heuvel K."/>
            <person name="Kozera C."/>
            <person name="Curtis B.A."/>
            <person name="Parsons B.J."/>
            <person name="Bowman S."/>
            <person name="Archibald J.M."/>
        </authorList>
    </citation>
    <scope>NUCLEOTIDE SEQUENCE [LARGE SCALE GENOMIC DNA]</scope>
    <source>
        <strain evidence="2 3">CCMP644</strain>
    </source>
</reference>
<feature type="transmembrane region" description="Helical" evidence="1">
    <location>
        <begin position="265"/>
        <end position="284"/>
    </location>
</feature>
<evidence type="ECO:0000313" key="2">
    <source>
        <dbReference type="EMBL" id="ABW98097.1"/>
    </source>
</evidence>